<evidence type="ECO:0000313" key="2">
    <source>
        <dbReference type="EMBL" id="MTK22496.1"/>
    </source>
</evidence>
<feature type="domain" description="Methyltransferase" evidence="1">
    <location>
        <begin position="37"/>
        <end position="97"/>
    </location>
</feature>
<gene>
    <name evidence="2" type="ORF">GMA92_13845</name>
</gene>
<dbReference type="SUPFAM" id="SSF53335">
    <property type="entry name" value="S-adenosyl-L-methionine-dependent methyltransferases"/>
    <property type="match status" value="1"/>
</dbReference>
<dbReference type="GeneID" id="60059023"/>
<evidence type="ECO:0000259" key="1">
    <source>
        <dbReference type="Pfam" id="PF13679"/>
    </source>
</evidence>
<reference evidence="2 3" key="1">
    <citation type="journal article" date="2019" name="Nat. Med.">
        <title>A library of human gut bacterial isolates paired with longitudinal multiomics data enables mechanistic microbiome research.</title>
        <authorList>
            <person name="Poyet M."/>
            <person name="Groussin M."/>
            <person name="Gibbons S.M."/>
            <person name="Avila-Pacheco J."/>
            <person name="Jiang X."/>
            <person name="Kearney S.M."/>
            <person name="Perrotta A.R."/>
            <person name="Berdy B."/>
            <person name="Zhao S."/>
            <person name="Lieberman T.D."/>
            <person name="Swanson P.K."/>
            <person name="Smith M."/>
            <person name="Roesemann S."/>
            <person name="Alexander J.E."/>
            <person name="Rich S.A."/>
            <person name="Livny J."/>
            <person name="Vlamakis H."/>
            <person name="Clish C."/>
            <person name="Bullock K."/>
            <person name="Deik A."/>
            <person name="Scott J."/>
            <person name="Pierce K.A."/>
            <person name="Xavier R.J."/>
            <person name="Alm E.J."/>
        </authorList>
    </citation>
    <scope>NUCLEOTIDE SEQUENCE [LARGE SCALE GENOMIC DNA]</scope>
    <source>
        <strain evidence="2 3">BIOML-A198</strain>
    </source>
</reference>
<keyword evidence="2" id="KW-0808">Transferase</keyword>
<dbReference type="Proteomes" id="UP000487649">
    <property type="component" value="Unassembled WGS sequence"/>
</dbReference>
<accession>A0A6A8SEP0</accession>
<dbReference type="InterPro" id="IPR025714">
    <property type="entry name" value="Methyltranfer_dom"/>
</dbReference>
<dbReference type="AlphaFoldDB" id="A0A6A8SEP0"/>
<dbReference type="Pfam" id="PF13679">
    <property type="entry name" value="Methyltransf_32"/>
    <property type="match status" value="1"/>
</dbReference>
<comment type="caution">
    <text evidence="2">The sequence shown here is derived from an EMBL/GenBank/DDBJ whole genome shotgun (WGS) entry which is preliminary data.</text>
</comment>
<dbReference type="RefSeq" id="WP_006784316.1">
    <property type="nucleotide sequence ID" value="NZ_CABJBH010000011.1"/>
</dbReference>
<dbReference type="CDD" id="cd02440">
    <property type="entry name" value="AdoMet_MTases"/>
    <property type="match status" value="1"/>
</dbReference>
<organism evidence="2 3">
    <name type="scientific">Turicibacter sanguinis</name>
    <dbReference type="NCBI Taxonomy" id="154288"/>
    <lineage>
        <taxon>Bacteria</taxon>
        <taxon>Bacillati</taxon>
        <taxon>Bacillota</taxon>
        <taxon>Erysipelotrichia</taxon>
        <taxon>Erysipelotrichales</taxon>
        <taxon>Turicibacteraceae</taxon>
        <taxon>Turicibacter</taxon>
    </lineage>
</organism>
<dbReference type="InterPro" id="IPR029063">
    <property type="entry name" value="SAM-dependent_MTases_sf"/>
</dbReference>
<dbReference type="Gene3D" id="3.40.50.150">
    <property type="entry name" value="Vaccinia Virus protein VP39"/>
    <property type="match status" value="1"/>
</dbReference>
<proteinExistence type="predicted"/>
<sequence length="201" mass="24504">MNEKKYETLLNIQTSGEDKYHTSAKYHRYEPTPYDVLETLFNHYQLTKNDHIVDFGCGKGRLNFYIHHQFQAYVTGIEMNETYYQDAIHNQLNYQKKYPLKEEKIKFLCCYAEEYNIDPLDNKFYFFNPFSIQILRKVIEKILISLEEHPRCVELIFYYPSDDYLYYLEHKTAFSLIHNIPLPNHHKNHRERFLVYQLSYI</sequence>
<name>A0A6A8SEP0_9FIRM</name>
<dbReference type="EMBL" id="WMQE01000040">
    <property type="protein sequence ID" value="MTK22496.1"/>
    <property type="molecule type" value="Genomic_DNA"/>
</dbReference>
<evidence type="ECO:0000313" key="3">
    <source>
        <dbReference type="Proteomes" id="UP000487649"/>
    </source>
</evidence>
<dbReference type="GO" id="GO:0032259">
    <property type="term" value="P:methylation"/>
    <property type="evidence" value="ECO:0007669"/>
    <property type="project" value="UniProtKB-KW"/>
</dbReference>
<keyword evidence="2" id="KW-0489">Methyltransferase</keyword>
<dbReference type="GO" id="GO:0008168">
    <property type="term" value="F:methyltransferase activity"/>
    <property type="evidence" value="ECO:0007669"/>
    <property type="project" value="UniProtKB-KW"/>
</dbReference>
<protein>
    <submittedName>
        <fullName evidence="2">Methyltransferase</fullName>
    </submittedName>
</protein>